<evidence type="ECO:0000313" key="1">
    <source>
        <dbReference type="EMBL" id="USV59077.1"/>
    </source>
</evidence>
<gene>
    <name evidence="1" type="ORF">NHF51_08040</name>
</gene>
<reference evidence="1" key="1">
    <citation type="submission" date="2022-06" db="EMBL/GenBank/DDBJ databases">
        <title>Complete Genome of Aeromonas sp. Strain SOD01 Isolated from an Urban Freshwater Stream.</title>
        <authorList>
            <person name="Williams L.E."/>
            <person name="Brysgel T."/>
            <person name="Capestro E.M."/>
            <person name="Foltz G.V."/>
            <person name="Gardner A.E."/>
            <person name="Ingrassia J."/>
            <person name="Peterson E."/>
            <person name="Arruda J."/>
            <person name="Flaherty I."/>
            <person name="Hunt M."/>
            <person name="Pappas G."/>
            <person name="Ramsaran S."/>
            <person name="Rocha M."/>
        </authorList>
    </citation>
    <scope>NUCLEOTIDE SEQUENCE</scope>
    <source>
        <strain evidence="1">SOD01</strain>
    </source>
</reference>
<evidence type="ECO:0000313" key="2">
    <source>
        <dbReference type="Proteomes" id="UP001056890"/>
    </source>
</evidence>
<dbReference type="RefSeq" id="WP_252996125.1">
    <property type="nucleotide sequence ID" value="NZ_CP099717.1"/>
</dbReference>
<organism evidence="1 2">
    <name type="scientific">Aeromonas encheleia</name>
    <dbReference type="NCBI Taxonomy" id="73010"/>
    <lineage>
        <taxon>Bacteria</taxon>
        <taxon>Pseudomonadati</taxon>
        <taxon>Pseudomonadota</taxon>
        <taxon>Gammaproteobacteria</taxon>
        <taxon>Aeromonadales</taxon>
        <taxon>Aeromonadaceae</taxon>
        <taxon>Aeromonas</taxon>
    </lineage>
</organism>
<accession>A0AAE9SF42</accession>
<keyword evidence="2" id="KW-1185">Reference proteome</keyword>
<dbReference type="AlphaFoldDB" id="A0AAE9SF42"/>
<proteinExistence type="predicted"/>
<sequence>MYLSLISQKPSAATAQGVLIALQAVSGEGHCVDEVRVVQPAQWRPEPGEAAILLQEEDDVAWPEFAWALDNAPLGLPVLPLRVSRQADNLPTQGPDVRDPRFYFVSNGIVLDEAELADPACSRVLQSKLESYFPLLARLILLRQRQSAGLLS</sequence>
<protein>
    <submittedName>
        <fullName evidence="1">Uncharacterized protein</fullName>
    </submittedName>
</protein>
<dbReference type="EMBL" id="CP099717">
    <property type="protein sequence ID" value="USV59077.1"/>
    <property type="molecule type" value="Genomic_DNA"/>
</dbReference>
<name>A0AAE9SF42_9GAMM</name>
<dbReference type="Proteomes" id="UP001056890">
    <property type="component" value="Chromosome"/>
</dbReference>